<protein>
    <submittedName>
        <fullName evidence="1">Uncharacterized protein</fullName>
    </submittedName>
</protein>
<name>A0A2P2PT06_RHIMU</name>
<reference evidence="1" key="1">
    <citation type="submission" date="2018-02" db="EMBL/GenBank/DDBJ databases">
        <title>Rhizophora mucronata_Transcriptome.</title>
        <authorList>
            <person name="Meera S.P."/>
            <person name="Sreeshan A."/>
            <person name="Augustine A."/>
        </authorList>
    </citation>
    <scope>NUCLEOTIDE SEQUENCE</scope>
    <source>
        <tissue evidence="1">Leaf</tissue>
    </source>
</reference>
<accession>A0A2P2PT06</accession>
<proteinExistence type="predicted"/>
<sequence>MSLMDARPEFSYQIVLFFHTNGTILLYE</sequence>
<evidence type="ECO:0000313" key="1">
    <source>
        <dbReference type="EMBL" id="MBX57866.1"/>
    </source>
</evidence>
<organism evidence="1">
    <name type="scientific">Rhizophora mucronata</name>
    <name type="common">Asiatic mangrove</name>
    <dbReference type="NCBI Taxonomy" id="61149"/>
    <lineage>
        <taxon>Eukaryota</taxon>
        <taxon>Viridiplantae</taxon>
        <taxon>Streptophyta</taxon>
        <taxon>Embryophyta</taxon>
        <taxon>Tracheophyta</taxon>
        <taxon>Spermatophyta</taxon>
        <taxon>Magnoliopsida</taxon>
        <taxon>eudicotyledons</taxon>
        <taxon>Gunneridae</taxon>
        <taxon>Pentapetalae</taxon>
        <taxon>rosids</taxon>
        <taxon>fabids</taxon>
        <taxon>Malpighiales</taxon>
        <taxon>Rhizophoraceae</taxon>
        <taxon>Rhizophora</taxon>
    </lineage>
</organism>
<dbReference type="AlphaFoldDB" id="A0A2P2PT06"/>
<dbReference type="EMBL" id="GGEC01077382">
    <property type="protein sequence ID" value="MBX57866.1"/>
    <property type="molecule type" value="Transcribed_RNA"/>
</dbReference>